<protein>
    <submittedName>
        <fullName evidence="4">DDE_3 domain-containing protein</fullName>
    </submittedName>
</protein>
<evidence type="ECO:0000313" key="3">
    <source>
        <dbReference type="Proteomes" id="UP000271162"/>
    </source>
</evidence>
<dbReference type="AlphaFoldDB" id="A0A0N4XP73"/>
<proteinExistence type="predicted"/>
<feature type="domain" description="Tc1-like transposase DDE" evidence="1">
    <location>
        <begin position="29"/>
        <end position="89"/>
    </location>
</feature>
<dbReference type="Proteomes" id="UP000271162">
    <property type="component" value="Unassembled WGS sequence"/>
</dbReference>
<gene>
    <name evidence="2" type="ORF">NBR_LOCUS4328</name>
</gene>
<reference evidence="4" key="1">
    <citation type="submission" date="2017-02" db="UniProtKB">
        <authorList>
            <consortium name="WormBaseParasite"/>
        </authorList>
    </citation>
    <scope>IDENTIFICATION</scope>
</reference>
<dbReference type="Gene3D" id="3.30.420.10">
    <property type="entry name" value="Ribonuclease H-like superfamily/Ribonuclease H"/>
    <property type="match status" value="1"/>
</dbReference>
<dbReference type="InterPro" id="IPR036397">
    <property type="entry name" value="RNaseH_sf"/>
</dbReference>
<reference evidence="2 3" key="2">
    <citation type="submission" date="2018-11" db="EMBL/GenBank/DDBJ databases">
        <authorList>
            <consortium name="Pathogen Informatics"/>
        </authorList>
    </citation>
    <scope>NUCLEOTIDE SEQUENCE [LARGE SCALE GENOMIC DNA]</scope>
</reference>
<dbReference type="Pfam" id="PF13358">
    <property type="entry name" value="DDE_3"/>
    <property type="match status" value="1"/>
</dbReference>
<dbReference type="GO" id="GO:0003676">
    <property type="term" value="F:nucleic acid binding"/>
    <property type="evidence" value="ECO:0007669"/>
    <property type="project" value="InterPro"/>
</dbReference>
<dbReference type="STRING" id="27835.A0A0N4XP73"/>
<organism evidence="4">
    <name type="scientific">Nippostrongylus brasiliensis</name>
    <name type="common">Rat hookworm</name>
    <dbReference type="NCBI Taxonomy" id="27835"/>
    <lineage>
        <taxon>Eukaryota</taxon>
        <taxon>Metazoa</taxon>
        <taxon>Ecdysozoa</taxon>
        <taxon>Nematoda</taxon>
        <taxon>Chromadorea</taxon>
        <taxon>Rhabditida</taxon>
        <taxon>Rhabditina</taxon>
        <taxon>Rhabditomorpha</taxon>
        <taxon>Strongyloidea</taxon>
        <taxon>Heligmosomidae</taxon>
        <taxon>Nippostrongylus</taxon>
    </lineage>
</organism>
<sequence>MNSSEYQQVLETRLLPFLGQNNAQNSTFQQNNAPVHARMSKKDFFRRNSVEVLGWPASSPGLNPMENIWGHLVRKNYEHNRTYSSLEGLQTAFRHAWDTLPLQTLQNHVASMPARLDEVAMNREGPIEY</sequence>
<dbReference type="WBParaSite" id="NBR_0000432501-mRNA-1">
    <property type="protein sequence ID" value="NBR_0000432501-mRNA-1"/>
    <property type="gene ID" value="NBR_0000432501"/>
</dbReference>
<evidence type="ECO:0000313" key="4">
    <source>
        <dbReference type="WBParaSite" id="NBR_0000432501-mRNA-1"/>
    </source>
</evidence>
<accession>A0A0N4XP73</accession>
<dbReference type="EMBL" id="UYSL01007841">
    <property type="protein sequence ID" value="VDL67917.1"/>
    <property type="molecule type" value="Genomic_DNA"/>
</dbReference>
<name>A0A0N4XP73_NIPBR</name>
<evidence type="ECO:0000259" key="1">
    <source>
        <dbReference type="Pfam" id="PF13358"/>
    </source>
</evidence>
<keyword evidence="3" id="KW-1185">Reference proteome</keyword>
<dbReference type="OMA" id="MENIWGH"/>
<dbReference type="InterPro" id="IPR038717">
    <property type="entry name" value="Tc1-like_DDE_dom"/>
</dbReference>
<evidence type="ECO:0000313" key="2">
    <source>
        <dbReference type="EMBL" id="VDL67917.1"/>
    </source>
</evidence>